<dbReference type="RefSeq" id="XP_007904229.1">
    <property type="nucleotide sequence ID" value="XM_007906038.2"/>
</dbReference>
<proteinExistence type="evidence at transcript level"/>
<dbReference type="GO" id="GO:0008168">
    <property type="term" value="F:methyltransferase activity"/>
    <property type="evidence" value="ECO:0007669"/>
    <property type="project" value="UniProtKB-KW"/>
</dbReference>
<keyword evidence="1 3" id="KW-0489">Methyltransferase</keyword>
<dbReference type="Gene3D" id="3.40.50.150">
    <property type="entry name" value="Vaccinia Virus protein VP39"/>
    <property type="match status" value="1"/>
</dbReference>
<dbReference type="Proteomes" id="UP000314986">
    <property type="component" value="Unassembled WGS sequence"/>
</dbReference>
<dbReference type="InterPro" id="IPR019410">
    <property type="entry name" value="Methyltransf_16"/>
</dbReference>
<dbReference type="GeneID" id="103186803"/>
<keyword evidence="2" id="KW-0949">S-adenosyl-L-methionine</keyword>
<keyword evidence="5" id="KW-1185">Reference proteome</keyword>
<evidence type="ECO:0000256" key="2">
    <source>
        <dbReference type="ARBA" id="ARBA00022691"/>
    </source>
</evidence>
<reference evidence="4" key="4">
    <citation type="submission" date="2025-05" db="UniProtKB">
        <authorList>
            <consortium name="Ensembl"/>
        </authorList>
    </citation>
    <scope>IDENTIFICATION</scope>
</reference>
<gene>
    <name evidence="4" type="primary">LOC103186803</name>
</gene>
<dbReference type="Ensembl" id="ENSCMIT00000041709.1">
    <property type="protein sequence ID" value="ENSCMIP00000041129.1"/>
    <property type="gene ID" value="ENSCMIG00000017145.1"/>
</dbReference>
<accession>V9L592</accession>
<dbReference type="SUPFAM" id="SSF53335">
    <property type="entry name" value="S-adenosyl-L-methionine-dependent methyltransferases"/>
    <property type="match status" value="1"/>
</dbReference>
<reference evidence="5" key="2">
    <citation type="journal article" date="2007" name="PLoS Biol.">
        <title>Survey sequencing and comparative analysis of the elephant shark (Callorhinchus milii) genome.</title>
        <authorList>
            <person name="Venkatesh B."/>
            <person name="Kirkness E.F."/>
            <person name="Loh Y.H."/>
            <person name="Halpern A.L."/>
            <person name="Lee A.P."/>
            <person name="Johnson J."/>
            <person name="Dandona N."/>
            <person name="Viswanathan L.D."/>
            <person name="Tay A."/>
            <person name="Venter J.C."/>
            <person name="Strausberg R.L."/>
            <person name="Brenner S."/>
        </authorList>
    </citation>
    <scope>NUCLEOTIDE SEQUENCE [LARGE SCALE GENOMIC DNA]</scope>
</reference>
<dbReference type="GO" id="GO:0005829">
    <property type="term" value="C:cytosol"/>
    <property type="evidence" value="ECO:0007669"/>
    <property type="project" value="TreeGrafter"/>
</dbReference>
<evidence type="ECO:0000256" key="1">
    <source>
        <dbReference type="ARBA" id="ARBA00022603"/>
    </source>
</evidence>
<dbReference type="STRING" id="7868.ENSCMIP00000041129"/>
<dbReference type="GO" id="GO:0032991">
    <property type="term" value="C:protein-containing complex"/>
    <property type="evidence" value="ECO:0007669"/>
    <property type="project" value="TreeGrafter"/>
</dbReference>
<keyword evidence="3" id="KW-0808">Transferase</keyword>
<dbReference type="OrthoDB" id="413520at2759"/>
<name>V9L592_CALMI</name>
<dbReference type="KEGG" id="cmk:103186803"/>
<dbReference type="RefSeq" id="XP_007904231.1">
    <property type="nucleotide sequence ID" value="XM_007906040.2"/>
</dbReference>
<dbReference type="GeneTree" id="ENSGT00940000161297"/>
<dbReference type="Pfam" id="PF10294">
    <property type="entry name" value="Methyltransf_16"/>
    <property type="match status" value="1"/>
</dbReference>
<reference evidence="3 5" key="3">
    <citation type="journal article" date="2014" name="Nature">
        <title>Elephant shark genome provides unique insights into gnathostome evolution.</title>
        <authorList>
            <consortium name="International Elephant Shark Genome Sequencing Consortium"/>
            <person name="Venkatesh B."/>
            <person name="Lee A.P."/>
            <person name="Ravi V."/>
            <person name="Maurya A.K."/>
            <person name="Lian M.M."/>
            <person name="Swann J.B."/>
            <person name="Ohta Y."/>
            <person name="Flajnik M.F."/>
            <person name="Sutoh Y."/>
            <person name="Kasahara M."/>
            <person name="Hoon S."/>
            <person name="Gangu V."/>
            <person name="Roy S.W."/>
            <person name="Irimia M."/>
            <person name="Korzh V."/>
            <person name="Kondrychyn I."/>
            <person name="Lim Z.W."/>
            <person name="Tay B.H."/>
            <person name="Tohari S."/>
            <person name="Kong K.W."/>
            <person name="Ho S."/>
            <person name="Lorente-Galdos B."/>
            <person name="Quilez J."/>
            <person name="Marques-Bonet T."/>
            <person name="Raney B.J."/>
            <person name="Ingham P.W."/>
            <person name="Tay A."/>
            <person name="Hillier L.W."/>
            <person name="Minx P."/>
            <person name="Boehm T."/>
            <person name="Wilson R.K."/>
            <person name="Brenner S."/>
            <person name="Warren W.C."/>
        </authorList>
    </citation>
    <scope>NUCLEOTIDE SEQUENCE</scope>
    <source>
        <tissue evidence="3">Brain</tissue>
    </source>
</reference>
<dbReference type="EMBL" id="JW874160">
    <property type="protein sequence ID" value="AFP06677.1"/>
    <property type="molecule type" value="mRNA"/>
</dbReference>
<sequence length="225" mass="25278">MSGENKPCYFCDVSTQDGMGSGDFRSWKRYDFCGHTLTIFLDKADYLGAHVWKSALVLCEYFEREKISFAGKKVIELGSGSGIVGILAVLLGGDVTFTDRSFALNQIKHNISVNVPPSCKDRAKVFTLYWEEDPSSFPSDYDIILGSDIVYATSSYPSLLNTLRHLSNPGTTAYICTELRPRNEYNVFHEEMLPQHFNCQVVHKKGSEGINVYKITKKGQSDEDQ</sequence>
<organism evidence="3">
    <name type="scientific">Callorhinchus milii</name>
    <name type="common">Ghost shark</name>
    <dbReference type="NCBI Taxonomy" id="7868"/>
    <lineage>
        <taxon>Eukaryota</taxon>
        <taxon>Metazoa</taxon>
        <taxon>Chordata</taxon>
        <taxon>Craniata</taxon>
        <taxon>Vertebrata</taxon>
        <taxon>Chondrichthyes</taxon>
        <taxon>Holocephali</taxon>
        <taxon>Chimaeriformes</taxon>
        <taxon>Callorhinchidae</taxon>
        <taxon>Callorhinchus</taxon>
    </lineage>
</organism>
<dbReference type="OMA" id="DITVYKM"/>
<protein>
    <submittedName>
        <fullName evidence="3">Methyltransferase-like protein 21B</fullName>
    </submittedName>
    <submittedName>
        <fullName evidence="4">Protein-lysine methyltransferase METTL21B-like</fullName>
    </submittedName>
</protein>
<dbReference type="PANTHER" id="PTHR14614:SF5">
    <property type="entry name" value="EEF1A LYSINE METHYLTRANSFERASE 3"/>
    <property type="match status" value="1"/>
</dbReference>
<dbReference type="AlphaFoldDB" id="V9L592"/>
<evidence type="ECO:0000313" key="4">
    <source>
        <dbReference type="Ensembl" id="ENSCMIP00000041129.1"/>
    </source>
</evidence>
<evidence type="ECO:0000313" key="5">
    <source>
        <dbReference type="Proteomes" id="UP000314986"/>
    </source>
</evidence>
<dbReference type="GO" id="GO:0032259">
    <property type="term" value="P:methylation"/>
    <property type="evidence" value="ECO:0007669"/>
    <property type="project" value="UniProtKB-KW"/>
</dbReference>
<dbReference type="InterPro" id="IPR029063">
    <property type="entry name" value="SAM-dependent_MTases_sf"/>
</dbReference>
<reference evidence="5" key="1">
    <citation type="journal article" date="2006" name="Science">
        <title>Ancient noncoding elements conserved in the human genome.</title>
        <authorList>
            <person name="Venkatesh B."/>
            <person name="Kirkness E.F."/>
            <person name="Loh Y.H."/>
            <person name="Halpern A.L."/>
            <person name="Lee A.P."/>
            <person name="Johnson J."/>
            <person name="Dandona N."/>
            <person name="Viswanathan L.D."/>
            <person name="Tay A."/>
            <person name="Venter J.C."/>
            <person name="Strausberg R.L."/>
            <person name="Brenner S."/>
        </authorList>
    </citation>
    <scope>NUCLEOTIDE SEQUENCE [LARGE SCALE GENOMIC DNA]</scope>
</reference>
<dbReference type="PANTHER" id="PTHR14614">
    <property type="entry name" value="HEPATOCELLULAR CARCINOMA-ASSOCIATED ANTIGEN"/>
    <property type="match status" value="1"/>
</dbReference>
<evidence type="ECO:0000313" key="3">
    <source>
        <dbReference type="EMBL" id="AFP06677.1"/>
    </source>
</evidence>